<evidence type="ECO:0000256" key="8">
    <source>
        <dbReference type="ARBA" id="ARBA00022989"/>
    </source>
</evidence>
<dbReference type="InterPro" id="IPR050449">
    <property type="entry name" value="Ephrin_rcpt_TKs"/>
</dbReference>
<evidence type="ECO:0000256" key="4">
    <source>
        <dbReference type="ARBA" id="ARBA00022692"/>
    </source>
</evidence>
<evidence type="ECO:0000259" key="13">
    <source>
        <dbReference type="PROSITE" id="PS51550"/>
    </source>
</evidence>
<evidence type="ECO:0000256" key="11">
    <source>
        <dbReference type="ARBA" id="ARBA00023170"/>
    </source>
</evidence>
<dbReference type="GO" id="GO:0005524">
    <property type="term" value="F:ATP binding"/>
    <property type="evidence" value="ECO:0007669"/>
    <property type="project" value="UniProtKB-KW"/>
</dbReference>
<sequence length="384" mass="42931">MLLSGSKLYQEQKKEEIRNINGHQDGYCRAGLDRQSRIRGALGSGGAPRGPVVKPSVLCSATGRAQCKWVTVRNKPGVTQWEEVSGYDENLNTIRTYQVCNVFEPNQNNWLLTTFINRRGAHRIYTEMRFTVRDCSSLPNVPGSCKETFNLYYYETDSVIATKKSAFWSEAPYLKVDTIAADESFSQVDFGGRLMKVNTEVRSFGPLTRNGFYLAFQDYGACMSLLSVRVFFKKCPSIVQNFAVFPETMTGAESTSLVIARGTCIPNAEEVDVPIKLYCNGDGEWMVPIGRCTCKPGYEPENSVACKASDTFKSKASHMDLRNHLDPNSLLGLPQSFGDKMEPRWGLHGQNHLESDSEDSIEFLERNFIDSEDSGMALLGCSLR</sequence>
<keyword evidence="15" id="KW-1185">Reference proteome</keyword>
<reference evidence="14 15" key="1">
    <citation type="journal article" date="2019" name="PLoS ONE">
        <title>Genomic analyses reveal an absence of contemporary introgressive admixture between fin whales and blue whales, despite known hybrids.</title>
        <authorList>
            <person name="Westbury M.V."/>
            <person name="Petersen B."/>
            <person name="Lorenzen E.D."/>
        </authorList>
    </citation>
    <scope>NUCLEOTIDE SEQUENCE [LARGE SCALE GENOMIC DNA]</scope>
    <source>
        <strain evidence="14">FinWhale-01</strain>
    </source>
</reference>
<dbReference type="PROSITE" id="PS00790">
    <property type="entry name" value="RECEPTOR_TYR_KIN_V_1"/>
    <property type="match status" value="1"/>
</dbReference>
<dbReference type="EC" id="2.7.10.1" evidence="2"/>
<protein>
    <recommendedName>
        <fullName evidence="2">receptor protein-tyrosine kinase</fullName>
        <ecNumber evidence="2">2.7.10.1</ecNumber>
    </recommendedName>
</protein>
<dbReference type="FunFam" id="2.60.40.1770:FF:000001">
    <property type="entry name" value="Ephrin type-A receptor 5"/>
    <property type="match status" value="1"/>
</dbReference>
<name>A0A6A1Q626_BALPH</name>
<keyword evidence="5" id="KW-0547">Nucleotide-binding</keyword>
<dbReference type="Pfam" id="PF01404">
    <property type="entry name" value="Ephrin_lbd"/>
    <property type="match status" value="1"/>
</dbReference>
<keyword evidence="9" id="KW-0472">Membrane</keyword>
<dbReference type="SUPFAM" id="SSF49785">
    <property type="entry name" value="Galactose-binding domain-like"/>
    <property type="match status" value="1"/>
</dbReference>
<dbReference type="GO" id="GO:0030425">
    <property type="term" value="C:dendrite"/>
    <property type="evidence" value="ECO:0007669"/>
    <property type="project" value="TreeGrafter"/>
</dbReference>
<dbReference type="Pfam" id="PF25599">
    <property type="entry name" value="Ephrin_CRD"/>
    <property type="match status" value="1"/>
</dbReference>
<gene>
    <name evidence="14" type="ORF">E2I00_010591</name>
</gene>
<evidence type="ECO:0000313" key="14">
    <source>
        <dbReference type="EMBL" id="KAB0403842.1"/>
    </source>
</evidence>
<evidence type="ECO:0000256" key="6">
    <source>
        <dbReference type="ARBA" id="ARBA00022777"/>
    </source>
</evidence>
<keyword evidence="12" id="KW-0325">Glycoprotein</keyword>
<dbReference type="EMBL" id="SGJD01000713">
    <property type="protein sequence ID" value="KAB0403842.1"/>
    <property type="molecule type" value="Genomic_DNA"/>
</dbReference>
<keyword evidence="10" id="KW-0829">Tyrosine-protein kinase</keyword>
<accession>A0A6A1Q626</accession>
<dbReference type="PROSITE" id="PS51550">
    <property type="entry name" value="EPH_LBD"/>
    <property type="match status" value="1"/>
</dbReference>
<dbReference type="FunFam" id="2.60.120.260:FF:000004">
    <property type="entry name" value="Ephrin type-B receptor 2"/>
    <property type="match status" value="1"/>
</dbReference>
<keyword evidence="11" id="KW-0675">Receptor</keyword>
<dbReference type="InterPro" id="IPR001426">
    <property type="entry name" value="Tyr_kinase_rcpt_V_CS"/>
</dbReference>
<keyword evidence="8" id="KW-1133">Transmembrane helix</keyword>
<keyword evidence="4" id="KW-0812">Transmembrane</keyword>
<dbReference type="PROSITE" id="PS00791">
    <property type="entry name" value="RECEPTOR_TYR_KIN_V_2"/>
    <property type="match status" value="1"/>
</dbReference>
<comment type="caution">
    <text evidence="14">The sequence shown here is derived from an EMBL/GenBank/DDBJ whole genome shotgun (WGS) entry which is preliminary data.</text>
</comment>
<dbReference type="InterPro" id="IPR001090">
    <property type="entry name" value="Ephrin_rcpt_lig-bd_dom"/>
</dbReference>
<keyword evidence="3" id="KW-0808">Transferase</keyword>
<dbReference type="InterPro" id="IPR008979">
    <property type="entry name" value="Galactose-bd-like_sf"/>
</dbReference>
<dbReference type="SMART" id="SM00615">
    <property type="entry name" value="EPH_lbd"/>
    <property type="match status" value="1"/>
</dbReference>
<dbReference type="PANTHER" id="PTHR46877:SF17">
    <property type="entry name" value="EPHRIN TYPE-B RECEPTOR 1"/>
    <property type="match status" value="1"/>
</dbReference>
<evidence type="ECO:0000256" key="10">
    <source>
        <dbReference type="ARBA" id="ARBA00023137"/>
    </source>
</evidence>
<organism evidence="14 15">
    <name type="scientific">Balaenoptera physalus</name>
    <name type="common">Fin whale</name>
    <name type="synonym">Balaena physalus</name>
    <dbReference type="NCBI Taxonomy" id="9770"/>
    <lineage>
        <taxon>Eukaryota</taxon>
        <taxon>Metazoa</taxon>
        <taxon>Chordata</taxon>
        <taxon>Craniata</taxon>
        <taxon>Vertebrata</taxon>
        <taxon>Euteleostomi</taxon>
        <taxon>Mammalia</taxon>
        <taxon>Eutheria</taxon>
        <taxon>Laurasiatheria</taxon>
        <taxon>Artiodactyla</taxon>
        <taxon>Whippomorpha</taxon>
        <taxon>Cetacea</taxon>
        <taxon>Mysticeti</taxon>
        <taxon>Balaenopteridae</taxon>
        <taxon>Balaenoptera</taxon>
    </lineage>
</organism>
<feature type="domain" description="Eph LBD" evidence="13">
    <location>
        <begin position="54"/>
        <end position="240"/>
    </location>
</feature>
<dbReference type="GO" id="GO:0005886">
    <property type="term" value="C:plasma membrane"/>
    <property type="evidence" value="ECO:0007669"/>
    <property type="project" value="TreeGrafter"/>
</dbReference>
<evidence type="ECO:0000313" key="15">
    <source>
        <dbReference type="Proteomes" id="UP000437017"/>
    </source>
</evidence>
<dbReference type="Gene3D" id="2.60.40.1770">
    <property type="entry name" value="ephrin a2 ectodomain"/>
    <property type="match status" value="1"/>
</dbReference>
<evidence type="ECO:0000256" key="1">
    <source>
        <dbReference type="ARBA" id="ARBA00004167"/>
    </source>
</evidence>
<dbReference type="GO" id="GO:0007411">
    <property type="term" value="P:axon guidance"/>
    <property type="evidence" value="ECO:0007669"/>
    <property type="project" value="TreeGrafter"/>
</dbReference>
<dbReference type="Gene3D" id="2.60.120.260">
    <property type="entry name" value="Galactose-binding domain-like"/>
    <property type="match status" value="1"/>
</dbReference>
<comment type="subcellular location">
    <subcellularLocation>
        <location evidence="1">Membrane</location>
        <topology evidence="1">Single-pass membrane protein</topology>
    </subcellularLocation>
</comment>
<dbReference type="Proteomes" id="UP000437017">
    <property type="component" value="Unassembled WGS sequence"/>
</dbReference>
<evidence type="ECO:0000256" key="5">
    <source>
        <dbReference type="ARBA" id="ARBA00022741"/>
    </source>
</evidence>
<dbReference type="AlphaFoldDB" id="A0A6A1Q626"/>
<evidence type="ECO:0000256" key="7">
    <source>
        <dbReference type="ARBA" id="ARBA00022840"/>
    </source>
</evidence>
<evidence type="ECO:0000256" key="3">
    <source>
        <dbReference type="ARBA" id="ARBA00022679"/>
    </source>
</evidence>
<dbReference type="PANTHER" id="PTHR46877">
    <property type="entry name" value="EPH RECEPTOR A5"/>
    <property type="match status" value="1"/>
</dbReference>
<evidence type="ECO:0000256" key="2">
    <source>
        <dbReference type="ARBA" id="ARBA00011902"/>
    </source>
</evidence>
<proteinExistence type="predicted"/>
<keyword evidence="7" id="KW-0067">ATP-binding</keyword>
<dbReference type="GO" id="GO:0005005">
    <property type="term" value="F:transmembrane-ephrin receptor activity"/>
    <property type="evidence" value="ECO:0007669"/>
    <property type="project" value="TreeGrafter"/>
</dbReference>
<keyword evidence="6" id="KW-0418">Kinase</keyword>
<evidence type="ECO:0000256" key="9">
    <source>
        <dbReference type="ARBA" id="ARBA00023136"/>
    </source>
</evidence>
<evidence type="ECO:0000256" key="12">
    <source>
        <dbReference type="ARBA" id="ARBA00023180"/>
    </source>
</evidence>
<dbReference type="OrthoDB" id="4062651at2759"/>